<name>D4V6G7_PHOVU</name>
<reference evidence="1 2" key="1">
    <citation type="journal article" date="2011" name="J. Bacteriol.">
        <title>Draft genome sequence of Bacteroides vulgatus PC510, a strain isolated from human feces.</title>
        <authorList>
            <person name="Cuiv P.O."/>
            <person name="Klaassens E.S."/>
            <person name="Durkin A.S."/>
            <person name="Harkins D.M."/>
            <person name="Foster L."/>
            <person name="McCorrison J."/>
            <person name="Torralba M."/>
            <person name="Nelson K.E."/>
            <person name="Morrison M."/>
        </authorList>
    </citation>
    <scope>NUCLEOTIDE SEQUENCE [LARGE SCALE GENOMIC DNA]</scope>
    <source>
        <strain evidence="1 2">PC510</strain>
    </source>
</reference>
<dbReference type="Proteomes" id="UP000004563">
    <property type="component" value="Unassembled WGS sequence"/>
</dbReference>
<comment type="caution">
    <text evidence="1">The sequence shown here is derived from an EMBL/GenBank/DDBJ whole genome shotgun (WGS) entry which is preliminary data.</text>
</comment>
<evidence type="ECO:0000313" key="1">
    <source>
        <dbReference type="EMBL" id="EFG18530.1"/>
    </source>
</evidence>
<dbReference type="EMBL" id="ADKO01000040">
    <property type="protein sequence ID" value="EFG18530.1"/>
    <property type="molecule type" value="Genomic_DNA"/>
</dbReference>
<dbReference type="AlphaFoldDB" id="D4V6G7"/>
<organism evidence="1 2">
    <name type="scientific">Phocaeicola vulgatus PC510</name>
    <dbReference type="NCBI Taxonomy" id="702446"/>
    <lineage>
        <taxon>Bacteria</taxon>
        <taxon>Pseudomonadati</taxon>
        <taxon>Bacteroidota</taxon>
        <taxon>Bacteroidia</taxon>
        <taxon>Bacteroidales</taxon>
        <taxon>Bacteroidaceae</taxon>
        <taxon>Phocaeicola</taxon>
    </lineage>
</organism>
<gene>
    <name evidence="1" type="ORF">CUU_3602</name>
</gene>
<protein>
    <submittedName>
        <fullName evidence="1">Uncharacterized protein</fullName>
    </submittedName>
</protein>
<proteinExistence type="predicted"/>
<sequence>MLLTRSFMPVNHILLCSIQEKENSGIKKEVSRLHKKQANF</sequence>
<evidence type="ECO:0000313" key="2">
    <source>
        <dbReference type="Proteomes" id="UP000004563"/>
    </source>
</evidence>
<accession>D4V6G7</accession>